<dbReference type="EMBL" id="MU842882">
    <property type="protein sequence ID" value="KAK2028186.1"/>
    <property type="molecule type" value="Genomic_DNA"/>
</dbReference>
<organism evidence="2 3">
    <name type="scientific">Colletotrichum zoysiae</name>
    <dbReference type="NCBI Taxonomy" id="1216348"/>
    <lineage>
        <taxon>Eukaryota</taxon>
        <taxon>Fungi</taxon>
        <taxon>Dikarya</taxon>
        <taxon>Ascomycota</taxon>
        <taxon>Pezizomycotina</taxon>
        <taxon>Sordariomycetes</taxon>
        <taxon>Hypocreomycetidae</taxon>
        <taxon>Glomerellales</taxon>
        <taxon>Glomerellaceae</taxon>
        <taxon>Colletotrichum</taxon>
        <taxon>Colletotrichum graminicola species complex</taxon>
    </lineage>
</organism>
<dbReference type="AlphaFoldDB" id="A0AAD9HFI9"/>
<gene>
    <name evidence="2" type="ORF">LX32DRAFT_407688</name>
</gene>
<name>A0AAD9HFI9_9PEZI</name>
<evidence type="ECO:0000313" key="2">
    <source>
        <dbReference type="EMBL" id="KAK2028186.1"/>
    </source>
</evidence>
<feature type="region of interest" description="Disordered" evidence="1">
    <location>
        <begin position="1"/>
        <end position="20"/>
    </location>
</feature>
<proteinExistence type="predicted"/>
<keyword evidence="3" id="KW-1185">Reference proteome</keyword>
<protein>
    <submittedName>
        <fullName evidence="2">Uncharacterized protein</fullName>
    </submittedName>
</protein>
<accession>A0AAD9HFI9</accession>
<dbReference type="Proteomes" id="UP001232148">
    <property type="component" value="Unassembled WGS sequence"/>
</dbReference>
<evidence type="ECO:0000256" key="1">
    <source>
        <dbReference type="SAM" id="MobiDB-lite"/>
    </source>
</evidence>
<reference evidence="2" key="1">
    <citation type="submission" date="2021-06" db="EMBL/GenBank/DDBJ databases">
        <title>Comparative genomics, transcriptomics and evolutionary studies reveal genomic signatures of adaptation to plant cell wall in hemibiotrophic fungi.</title>
        <authorList>
            <consortium name="DOE Joint Genome Institute"/>
            <person name="Baroncelli R."/>
            <person name="Diaz J.F."/>
            <person name="Benocci T."/>
            <person name="Peng M."/>
            <person name="Battaglia E."/>
            <person name="Haridas S."/>
            <person name="Andreopoulos W."/>
            <person name="Labutti K."/>
            <person name="Pangilinan J."/>
            <person name="Floch G.L."/>
            <person name="Makela M.R."/>
            <person name="Henrissat B."/>
            <person name="Grigoriev I.V."/>
            <person name="Crouch J.A."/>
            <person name="De Vries R.P."/>
            <person name="Sukno S.A."/>
            <person name="Thon M.R."/>
        </authorList>
    </citation>
    <scope>NUCLEOTIDE SEQUENCE</scope>
    <source>
        <strain evidence="2">MAFF235873</strain>
    </source>
</reference>
<comment type="caution">
    <text evidence="2">The sequence shown here is derived from an EMBL/GenBank/DDBJ whole genome shotgun (WGS) entry which is preliminary data.</text>
</comment>
<sequence>MAAAPVLTGEDSMATTPTALPWPRPSLRRCQFAGLGLVGLVFQVVQSPTGRREMMEPPFVMNSTAWRHQQATSAFVSNYQYRALVGRCV</sequence>
<evidence type="ECO:0000313" key="3">
    <source>
        <dbReference type="Proteomes" id="UP001232148"/>
    </source>
</evidence>